<dbReference type="EMBL" id="JAWRVE010000005">
    <property type="protein sequence ID" value="KAL1881774.1"/>
    <property type="molecule type" value="Genomic_DNA"/>
</dbReference>
<comment type="catalytic activity">
    <reaction evidence="8">
        <text>L-seryl-[protein] + ATP = O-phospho-L-seryl-[protein] + ADP + H(+)</text>
        <dbReference type="Rhea" id="RHEA:17989"/>
        <dbReference type="Rhea" id="RHEA-COMP:9863"/>
        <dbReference type="Rhea" id="RHEA-COMP:11604"/>
        <dbReference type="ChEBI" id="CHEBI:15378"/>
        <dbReference type="ChEBI" id="CHEBI:29999"/>
        <dbReference type="ChEBI" id="CHEBI:30616"/>
        <dbReference type="ChEBI" id="CHEBI:83421"/>
        <dbReference type="ChEBI" id="CHEBI:456216"/>
        <dbReference type="EC" id="2.7.11.1"/>
    </reaction>
</comment>
<accession>A0ABR3Y191</accession>
<evidence type="ECO:0000313" key="12">
    <source>
        <dbReference type="Proteomes" id="UP001583177"/>
    </source>
</evidence>
<protein>
    <recommendedName>
        <fullName evidence="1">non-specific serine/threonine protein kinase</fullName>
        <ecNumber evidence="1">2.7.11.1</ecNumber>
    </recommendedName>
</protein>
<evidence type="ECO:0000256" key="2">
    <source>
        <dbReference type="ARBA" id="ARBA00022527"/>
    </source>
</evidence>
<keyword evidence="6" id="KW-0067">ATP-binding</keyword>
<keyword evidence="5" id="KW-0418">Kinase</keyword>
<dbReference type="Gene3D" id="1.10.510.10">
    <property type="entry name" value="Transferase(Phosphotransferase) domain 1"/>
    <property type="match status" value="1"/>
</dbReference>
<evidence type="ECO:0000256" key="7">
    <source>
        <dbReference type="ARBA" id="ARBA00047899"/>
    </source>
</evidence>
<reference evidence="11 12" key="1">
    <citation type="journal article" date="2024" name="IMA Fungus">
        <title>IMA Genome - F19 : A genome assembly and annotation guide to empower mycologists, including annotated draft genome sequences of Ceratocystis pirilliformis, Diaporthe australafricana, Fusarium ophioides, Paecilomyces lecythidis, and Sporothrix stenoceras.</title>
        <authorList>
            <person name="Aylward J."/>
            <person name="Wilson A.M."/>
            <person name="Visagie C.M."/>
            <person name="Spraker J."/>
            <person name="Barnes I."/>
            <person name="Buitendag C."/>
            <person name="Ceriani C."/>
            <person name="Del Mar Angel L."/>
            <person name="du Plessis D."/>
            <person name="Fuchs T."/>
            <person name="Gasser K."/>
            <person name="Kramer D."/>
            <person name="Li W."/>
            <person name="Munsamy K."/>
            <person name="Piso A."/>
            <person name="Price J.L."/>
            <person name="Sonnekus B."/>
            <person name="Thomas C."/>
            <person name="van der Nest A."/>
            <person name="van Dijk A."/>
            <person name="van Heerden A."/>
            <person name="van Vuuren N."/>
            <person name="Yilmaz N."/>
            <person name="Duong T.A."/>
            <person name="van der Merwe N.A."/>
            <person name="Wingfield M.J."/>
            <person name="Wingfield B.D."/>
        </authorList>
    </citation>
    <scope>NUCLEOTIDE SEQUENCE [LARGE SCALE GENOMIC DNA]</scope>
    <source>
        <strain evidence="11 12">CMW 18300</strain>
    </source>
</reference>
<organism evidence="11 12">
    <name type="scientific">Diaporthe australafricana</name>
    <dbReference type="NCBI Taxonomy" id="127596"/>
    <lineage>
        <taxon>Eukaryota</taxon>
        <taxon>Fungi</taxon>
        <taxon>Dikarya</taxon>
        <taxon>Ascomycota</taxon>
        <taxon>Pezizomycotina</taxon>
        <taxon>Sordariomycetes</taxon>
        <taxon>Sordariomycetidae</taxon>
        <taxon>Diaporthales</taxon>
        <taxon>Diaporthaceae</taxon>
        <taxon>Diaporthe</taxon>
    </lineage>
</organism>
<comment type="caution">
    <text evidence="11">The sequence shown here is derived from an EMBL/GenBank/DDBJ whole genome shotgun (WGS) entry which is preliminary data.</text>
</comment>
<evidence type="ECO:0000256" key="9">
    <source>
        <dbReference type="SAM" id="MobiDB-lite"/>
    </source>
</evidence>
<feature type="region of interest" description="Disordered" evidence="9">
    <location>
        <begin position="403"/>
        <end position="445"/>
    </location>
</feature>
<keyword evidence="2" id="KW-0723">Serine/threonine-protein kinase</keyword>
<dbReference type="SUPFAM" id="SSF56112">
    <property type="entry name" value="Protein kinase-like (PK-like)"/>
    <property type="match status" value="1"/>
</dbReference>
<dbReference type="EC" id="2.7.11.1" evidence="1"/>
<dbReference type="Proteomes" id="UP001583177">
    <property type="component" value="Unassembled WGS sequence"/>
</dbReference>
<gene>
    <name evidence="11" type="ORF">Daus18300_000827</name>
</gene>
<dbReference type="PROSITE" id="PS50011">
    <property type="entry name" value="PROTEIN_KINASE_DOM"/>
    <property type="match status" value="1"/>
</dbReference>
<dbReference type="InterPro" id="IPR000719">
    <property type="entry name" value="Prot_kinase_dom"/>
</dbReference>
<feature type="domain" description="Protein kinase" evidence="10">
    <location>
        <begin position="1"/>
        <end position="419"/>
    </location>
</feature>
<evidence type="ECO:0000256" key="3">
    <source>
        <dbReference type="ARBA" id="ARBA00022679"/>
    </source>
</evidence>
<keyword evidence="12" id="KW-1185">Reference proteome</keyword>
<dbReference type="PANTHER" id="PTHR43671:SF98">
    <property type="entry name" value="SERINE_THREONINE-PROTEIN KINASE NEK11"/>
    <property type="match status" value="1"/>
</dbReference>
<name>A0ABR3Y191_9PEZI</name>
<dbReference type="InterPro" id="IPR011009">
    <property type="entry name" value="Kinase-like_dom_sf"/>
</dbReference>
<evidence type="ECO:0000313" key="11">
    <source>
        <dbReference type="EMBL" id="KAL1881774.1"/>
    </source>
</evidence>
<evidence type="ECO:0000259" key="10">
    <source>
        <dbReference type="PROSITE" id="PS50011"/>
    </source>
</evidence>
<sequence>MAPIVQQRHDYNIQKRLDDNVYVVRRKSDNVQLLGSRWDNSVVTPAFSDLLSRGTKGALSSLLNHTNLINYTDTVADNILQGRATGTGVSSQRMLLWDFCDAGTLSNLFNEQPVLPVTTGPDNDQVVVHFLPEGLCWHVLLSVLKALSWLHEGHRDETRLTMPSGARTADDWYSEPDWLPVLHRGVQPDNIFFQHPRGIETYGLCKLGNYSSCAVSNHVNNHSIGQVVSATRGDESLVTLRANMASNNMLSIEAVSRAFPGAFAFGSLGSGLKLTRATAVKQDQRPYTKATELFQLGSVVYEMMSTYPVPDPEGPDAATFDRQRDIDALTGYSGVLRDTVRGLLASYRGPCDGRDGTAAAVHSRARTAYHHWKANTPDGKLHRDLVDDGWHRQANEDKRILADQEMHTRQGQRSTHFWTDDDLEPRHRVAMPPVPAAESAATTCG</sequence>
<dbReference type="InterPro" id="IPR050660">
    <property type="entry name" value="NEK_Ser/Thr_kinase"/>
</dbReference>
<evidence type="ECO:0000256" key="6">
    <source>
        <dbReference type="ARBA" id="ARBA00022840"/>
    </source>
</evidence>
<proteinExistence type="predicted"/>
<dbReference type="PANTHER" id="PTHR43671">
    <property type="entry name" value="SERINE/THREONINE-PROTEIN KINASE NEK"/>
    <property type="match status" value="1"/>
</dbReference>
<evidence type="ECO:0000256" key="8">
    <source>
        <dbReference type="ARBA" id="ARBA00048679"/>
    </source>
</evidence>
<comment type="catalytic activity">
    <reaction evidence="7">
        <text>L-threonyl-[protein] + ATP = O-phospho-L-threonyl-[protein] + ADP + H(+)</text>
        <dbReference type="Rhea" id="RHEA:46608"/>
        <dbReference type="Rhea" id="RHEA-COMP:11060"/>
        <dbReference type="Rhea" id="RHEA-COMP:11605"/>
        <dbReference type="ChEBI" id="CHEBI:15378"/>
        <dbReference type="ChEBI" id="CHEBI:30013"/>
        <dbReference type="ChEBI" id="CHEBI:30616"/>
        <dbReference type="ChEBI" id="CHEBI:61977"/>
        <dbReference type="ChEBI" id="CHEBI:456216"/>
        <dbReference type="EC" id="2.7.11.1"/>
    </reaction>
</comment>
<evidence type="ECO:0000256" key="4">
    <source>
        <dbReference type="ARBA" id="ARBA00022741"/>
    </source>
</evidence>
<keyword evidence="3" id="KW-0808">Transferase</keyword>
<keyword evidence="4" id="KW-0547">Nucleotide-binding</keyword>
<evidence type="ECO:0000256" key="5">
    <source>
        <dbReference type="ARBA" id="ARBA00022777"/>
    </source>
</evidence>
<evidence type="ECO:0000256" key="1">
    <source>
        <dbReference type="ARBA" id="ARBA00012513"/>
    </source>
</evidence>